<accession>A0A2J5HU05</accession>
<sequence>MGLAFSKLVIMRLGIHVALADSIGKASTATGREEVSLLTFTPSGLDLERPEPVSPSRAGIISYVDAFFGRLFRNYRHCRYQ</sequence>
<dbReference type="AlphaFoldDB" id="A0A2J5HU05"/>
<protein>
    <submittedName>
        <fullName evidence="2">Uncharacterized protein</fullName>
    </submittedName>
</protein>
<feature type="signal peptide" evidence="1">
    <location>
        <begin position="1"/>
        <end position="20"/>
    </location>
</feature>
<proteinExistence type="predicted"/>
<organism evidence="2 3">
    <name type="scientific">Aspergillus taichungensis</name>
    <dbReference type="NCBI Taxonomy" id="482145"/>
    <lineage>
        <taxon>Eukaryota</taxon>
        <taxon>Fungi</taxon>
        <taxon>Dikarya</taxon>
        <taxon>Ascomycota</taxon>
        <taxon>Pezizomycotina</taxon>
        <taxon>Eurotiomycetes</taxon>
        <taxon>Eurotiomycetidae</taxon>
        <taxon>Eurotiales</taxon>
        <taxon>Aspergillaceae</taxon>
        <taxon>Aspergillus</taxon>
        <taxon>Aspergillus subgen. Circumdati</taxon>
    </lineage>
</organism>
<keyword evidence="1" id="KW-0732">Signal</keyword>
<evidence type="ECO:0000256" key="1">
    <source>
        <dbReference type="SAM" id="SignalP"/>
    </source>
</evidence>
<evidence type="ECO:0000313" key="2">
    <source>
        <dbReference type="EMBL" id="PLN80655.1"/>
    </source>
</evidence>
<dbReference type="Proteomes" id="UP000235023">
    <property type="component" value="Unassembled WGS sequence"/>
</dbReference>
<name>A0A2J5HU05_9EURO</name>
<dbReference type="EMBL" id="KZ559545">
    <property type="protein sequence ID" value="PLN80655.1"/>
    <property type="molecule type" value="Genomic_DNA"/>
</dbReference>
<evidence type="ECO:0000313" key="3">
    <source>
        <dbReference type="Proteomes" id="UP000235023"/>
    </source>
</evidence>
<reference evidence="3" key="1">
    <citation type="submission" date="2017-12" db="EMBL/GenBank/DDBJ databases">
        <authorList>
            <consortium name="DOE Joint Genome Institute"/>
            <person name="Mondo S.J."/>
            <person name="Kjaerbolling I."/>
            <person name="Vesth T.C."/>
            <person name="Frisvad J.C."/>
            <person name="Nybo J.L."/>
            <person name="Theobald S."/>
            <person name="Kuo A."/>
            <person name="Bowyer P."/>
            <person name="Matsuda Y."/>
            <person name="Lyhne E.K."/>
            <person name="Kogle M.E."/>
            <person name="Clum A."/>
            <person name="Lipzen A."/>
            <person name="Salamov A."/>
            <person name="Ngan C.Y."/>
            <person name="Daum C."/>
            <person name="Chiniquy J."/>
            <person name="Barry K."/>
            <person name="LaButti K."/>
            <person name="Haridas S."/>
            <person name="Simmons B.A."/>
            <person name="Magnuson J.K."/>
            <person name="Mortensen U.H."/>
            <person name="Larsen T.O."/>
            <person name="Grigoriev I.V."/>
            <person name="Baker S.E."/>
            <person name="Andersen M.R."/>
            <person name="Nordberg H.P."/>
            <person name="Cantor M.N."/>
            <person name="Hua S.X."/>
        </authorList>
    </citation>
    <scope>NUCLEOTIDE SEQUENCE [LARGE SCALE GENOMIC DNA]</scope>
    <source>
        <strain evidence="3">IBT 19404</strain>
    </source>
</reference>
<gene>
    <name evidence="2" type="ORF">BDW42DRAFT_170529</name>
</gene>
<feature type="chain" id="PRO_5014422847" evidence="1">
    <location>
        <begin position="21"/>
        <end position="81"/>
    </location>
</feature>
<keyword evidence="3" id="KW-1185">Reference proteome</keyword>